<sequence>MRFGRIEYLNLLPFHIFMKRYLRASRSQMMLRHGANVPSAINRAYRARKIDAAFISSIRAKGQKHLNLGIIADGPVQSVLLIPSESPQTDTASETSNALTRVLGLEGRVIIGDPALRAYLEGVEALDLAEEWHKRYGLPFVFGLLSYQGNEKQMRRLGRAFARRPQKIPQYLLKRAAARTGVRPQDILAYLEGIHYRMDHRALRSLRLFWRLAEKVR</sequence>
<dbReference type="InterPro" id="IPR030868">
    <property type="entry name" value="MqnA"/>
</dbReference>
<reference evidence="5 6" key="1">
    <citation type="submission" date="2024-03" db="EMBL/GenBank/DDBJ databases">
        <title>Sulfurimonas sp. HSL3-1.</title>
        <authorList>
            <person name="Wang S."/>
        </authorList>
    </citation>
    <scope>NUCLEOTIDE SEQUENCE [LARGE SCALE GENOMIC DNA]</scope>
    <source>
        <strain evidence="5 6">HSL3-1</strain>
    </source>
</reference>
<evidence type="ECO:0000256" key="3">
    <source>
        <dbReference type="ARBA" id="ARBA00023239"/>
    </source>
</evidence>
<evidence type="ECO:0000313" key="5">
    <source>
        <dbReference type="EMBL" id="XAU15001.1"/>
    </source>
</evidence>
<keyword evidence="6" id="KW-1185">Reference proteome</keyword>
<organism evidence="5 6">
    <name type="scientific">Sulfurimonas diazotrophicus</name>
    <dbReference type="NCBI Taxonomy" id="3131939"/>
    <lineage>
        <taxon>Bacteria</taxon>
        <taxon>Pseudomonadati</taxon>
        <taxon>Campylobacterota</taxon>
        <taxon>Epsilonproteobacteria</taxon>
        <taxon>Campylobacterales</taxon>
        <taxon>Sulfurimonadaceae</taxon>
        <taxon>Sulfurimonas</taxon>
    </lineage>
</organism>
<accession>A0ABZ3H9R0</accession>
<dbReference type="HAMAP" id="MF_00995">
    <property type="entry name" value="MqnA"/>
    <property type="match status" value="1"/>
</dbReference>
<protein>
    <recommendedName>
        <fullName evidence="4">Chorismate dehydratase</fullName>
        <ecNumber evidence="4">4.2.1.151</ecNumber>
    </recommendedName>
    <alternativeName>
        <fullName evidence="4">Menaquinone biosynthetic enzyme MqnA</fullName>
    </alternativeName>
</protein>
<dbReference type="EC" id="4.2.1.151" evidence="4"/>
<dbReference type="Proteomes" id="UP001447842">
    <property type="component" value="Chromosome"/>
</dbReference>
<name>A0ABZ3H9R0_9BACT</name>
<comment type="similarity">
    <text evidence="4">Belongs to the MqnA/MqnD family. MqnA subfamily.</text>
</comment>
<keyword evidence="3 4" id="KW-0456">Lyase</keyword>
<dbReference type="PANTHER" id="PTHR37690">
    <property type="entry name" value="CHORISMATE DEHYDRATASE"/>
    <property type="match status" value="1"/>
</dbReference>
<gene>
    <name evidence="4" type="primary">mqnA</name>
    <name evidence="5" type="ORF">WCY31_12265</name>
</gene>
<dbReference type="RefSeq" id="WP_345972625.1">
    <property type="nucleotide sequence ID" value="NZ_CP147920.1"/>
</dbReference>
<dbReference type="EMBL" id="CP147920">
    <property type="protein sequence ID" value="XAU15001.1"/>
    <property type="molecule type" value="Genomic_DNA"/>
</dbReference>
<comment type="pathway">
    <text evidence="1 4">Quinol/quinone metabolism; menaquinone biosynthesis.</text>
</comment>
<dbReference type="PANTHER" id="PTHR37690:SF1">
    <property type="entry name" value="CHORISMATE DEHYDRATASE"/>
    <property type="match status" value="1"/>
</dbReference>
<dbReference type="InterPro" id="IPR003773">
    <property type="entry name" value="Menaquinone_biosynth"/>
</dbReference>
<comment type="function">
    <text evidence="4">Catalyzes the dehydration of chorismate into 3-[(1-carboxyvinyl)oxy]benzoate, a step in the biosynthesis of menaquinone (MK, vitamin K2).</text>
</comment>
<evidence type="ECO:0000256" key="4">
    <source>
        <dbReference type="HAMAP-Rule" id="MF_00995"/>
    </source>
</evidence>
<evidence type="ECO:0000256" key="1">
    <source>
        <dbReference type="ARBA" id="ARBA00004863"/>
    </source>
</evidence>
<dbReference type="SUPFAM" id="SSF53850">
    <property type="entry name" value="Periplasmic binding protein-like II"/>
    <property type="match status" value="1"/>
</dbReference>
<comment type="catalytic activity">
    <reaction evidence="4">
        <text>chorismate = 3-[(1-carboxyvinyl)-oxy]benzoate + H2O</text>
        <dbReference type="Rhea" id="RHEA:40051"/>
        <dbReference type="ChEBI" id="CHEBI:15377"/>
        <dbReference type="ChEBI" id="CHEBI:29748"/>
        <dbReference type="ChEBI" id="CHEBI:76981"/>
        <dbReference type="EC" id="4.2.1.151"/>
    </reaction>
</comment>
<dbReference type="Pfam" id="PF02621">
    <property type="entry name" value="VitK2_biosynth"/>
    <property type="match status" value="2"/>
</dbReference>
<evidence type="ECO:0000313" key="6">
    <source>
        <dbReference type="Proteomes" id="UP001447842"/>
    </source>
</evidence>
<keyword evidence="2 4" id="KW-0474">Menaquinone biosynthesis</keyword>
<evidence type="ECO:0000256" key="2">
    <source>
        <dbReference type="ARBA" id="ARBA00022428"/>
    </source>
</evidence>
<dbReference type="Gene3D" id="3.40.190.10">
    <property type="entry name" value="Periplasmic binding protein-like II"/>
    <property type="match status" value="4"/>
</dbReference>
<proteinExistence type="inferred from homology"/>